<accession>A0ACC1A879</accession>
<reference evidence="2" key="1">
    <citation type="journal article" date="2023" name="G3 (Bethesda)">
        <title>Genome assembly and association tests identify interacting loci associated with vigor, precocity, and sex in interspecific pistachio rootstocks.</title>
        <authorList>
            <person name="Palmer W."/>
            <person name="Jacygrad E."/>
            <person name="Sagayaradj S."/>
            <person name="Cavanaugh K."/>
            <person name="Han R."/>
            <person name="Bertier L."/>
            <person name="Beede B."/>
            <person name="Kafkas S."/>
            <person name="Golino D."/>
            <person name="Preece J."/>
            <person name="Michelmore R."/>
        </authorList>
    </citation>
    <scope>NUCLEOTIDE SEQUENCE [LARGE SCALE GENOMIC DNA]</scope>
</reference>
<evidence type="ECO:0000313" key="2">
    <source>
        <dbReference type="Proteomes" id="UP001164250"/>
    </source>
</evidence>
<dbReference type="EMBL" id="CM047908">
    <property type="protein sequence ID" value="KAJ0083022.1"/>
    <property type="molecule type" value="Genomic_DNA"/>
</dbReference>
<organism evidence="1 2">
    <name type="scientific">Pistacia atlantica</name>
    <dbReference type="NCBI Taxonomy" id="434234"/>
    <lineage>
        <taxon>Eukaryota</taxon>
        <taxon>Viridiplantae</taxon>
        <taxon>Streptophyta</taxon>
        <taxon>Embryophyta</taxon>
        <taxon>Tracheophyta</taxon>
        <taxon>Spermatophyta</taxon>
        <taxon>Magnoliopsida</taxon>
        <taxon>eudicotyledons</taxon>
        <taxon>Gunneridae</taxon>
        <taxon>Pentapetalae</taxon>
        <taxon>rosids</taxon>
        <taxon>malvids</taxon>
        <taxon>Sapindales</taxon>
        <taxon>Anacardiaceae</taxon>
        <taxon>Pistacia</taxon>
    </lineage>
</organism>
<sequence length="128" mass="14367">MMFPSKWISLRFLLQITCFAVLLKGLILLKMELVLAVLILACLHSTVQSDYQGDALYALKNSLHVSSTLLTDWNQNQVNPCTWSNVICDNSNTVVSVTLSTMNFSGTLSPRIGVLRNLKEMYVWSVLL</sequence>
<dbReference type="Proteomes" id="UP001164250">
    <property type="component" value="Chromosome 12"/>
</dbReference>
<name>A0ACC1A879_9ROSI</name>
<comment type="caution">
    <text evidence="1">The sequence shown here is derived from an EMBL/GenBank/DDBJ whole genome shotgun (WGS) entry which is preliminary data.</text>
</comment>
<protein>
    <submittedName>
        <fullName evidence="1">Uncharacterized protein</fullName>
    </submittedName>
</protein>
<proteinExistence type="predicted"/>
<gene>
    <name evidence="1" type="ORF">Patl1_12408</name>
</gene>
<evidence type="ECO:0000313" key="1">
    <source>
        <dbReference type="EMBL" id="KAJ0083022.1"/>
    </source>
</evidence>
<keyword evidence="2" id="KW-1185">Reference proteome</keyword>